<feature type="region of interest" description="Disordered" evidence="1">
    <location>
        <begin position="264"/>
        <end position="293"/>
    </location>
</feature>
<evidence type="ECO:0000256" key="2">
    <source>
        <dbReference type="SAM" id="Phobius"/>
    </source>
</evidence>
<feature type="region of interest" description="Disordered" evidence="1">
    <location>
        <begin position="99"/>
        <end position="152"/>
    </location>
</feature>
<dbReference type="EMBL" id="UYRU01049787">
    <property type="protein sequence ID" value="VDN10717.1"/>
    <property type="molecule type" value="Genomic_DNA"/>
</dbReference>
<evidence type="ECO:0000313" key="4">
    <source>
        <dbReference type="Proteomes" id="UP000281553"/>
    </source>
</evidence>
<sequence>MANVQTPPYITQVSLHGESRNGKPPLPTIYDGSSHSEDSDSESRAVGVESASFLAVQSPALGLTSSTMTGVKMSKSDPSLLMPKSVTIESKTVLTKLCTTSSPSLPESSTSPCDNDGQKESGLLSRSSTSTLSTLTSLSEERNEANSKSENPSAHLDYLRHVHKRTRRRKRLRKYLKILHFFVVCVIPLASIVLGILGIITGHFLHVNSFLVAGCLLLIAACGLILQSCFWNRSMPNKFKAAEIAFNMPPEGSPDVIKACTTQQPMQADMSQGEQKSSKEDLPGAAQNGGKRASTLTAISARVPGTTLTFSADSLATGVNPAQVRRLSIALNRATEELSAARRMTQSSGDRMLNLARRLTMGP</sequence>
<feature type="compositionally biased region" description="Polar residues" evidence="1">
    <location>
        <begin position="1"/>
        <end position="14"/>
    </location>
</feature>
<evidence type="ECO:0000313" key="3">
    <source>
        <dbReference type="EMBL" id="VDN10717.1"/>
    </source>
</evidence>
<feature type="non-terminal residue" evidence="3">
    <location>
        <position position="363"/>
    </location>
</feature>
<feature type="region of interest" description="Disordered" evidence="1">
    <location>
        <begin position="1"/>
        <end position="46"/>
    </location>
</feature>
<protein>
    <submittedName>
        <fullName evidence="3">Uncharacterized protein</fullName>
    </submittedName>
</protein>
<feature type="compositionally biased region" description="Basic and acidic residues" evidence="1">
    <location>
        <begin position="34"/>
        <end position="43"/>
    </location>
</feature>
<keyword evidence="2" id="KW-0472">Membrane</keyword>
<keyword evidence="2" id="KW-0812">Transmembrane</keyword>
<dbReference type="AlphaFoldDB" id="A0A3P7LFS9"/>
<keyword evidence="4" id="KW-1185">Reference proteome</keyword>
<accession>A0A3P7LFS9</accession>
<keyword evidence="2" id="KW-1133">Transmembrane helix</keyword>
<feature type="compositionally biased region" description="Low complexity" evidence="1">
    <location>
        <begin position="121"/>
        <end position="138"/>
    </location>
</feature>
<dbReference type="OrthoDB" id="6274601at2759"/>
<feature type="compositionally biased region" description="Low complexity" evidence="1">
    <location>
        <begin position="99"/>
        <end position="112"/>
    </location>
</feature>
<evidence type="ECO:0000256" key="1">
    <source>
        <dbReference type="SAM" id="MobiDB-lite"/>
    </source>
</evidence>
<feature type="compositionally biased region" description="Polar residues" evidence="1">
    <location>
        <begin position="264"/>
        <end position="275"/>
    </location>
</feature>
<name>A0A3P7LFS9_DIBLA</name>
<feature type="transmembrane region" description="Helical" evidence="2">
    <location>
        <begin position="210"/>
        <end position="231"/>
    </location>
</feature>
<organism evidence="3 4">
    <name type="scientific">Dibothriocephalus latus</name>
    <name type="common">Fish tapeworm</name>
    <name type="synonym">Diphyllobothrium latum</name>
    <dbReference type="NCBI Taxonomy" id="60516"/>
    <lineage>
        <taxon>Eukaryota</taxon>
        <taxon>Metazoa</taxon>
        <taxon>Spiralia</taxon>
        <taxon>Lophotrochozoa</taxon>
        <taxon>Platyhelminthes</taxon>
        <taxon>Cestoda</taxon>
        <taxon>Eucestoda</taxon>
        <taxon>Diphyllobothriidea</taxon>
        <taxon>Diphyllobothriidae</taxon>
        <taxon>Dibothriocephalus</taxon>
    </lineage>
</organism>
<proteinExistence type="predicted"/>
<gene>
    <name evidence="3" type="ORF">DILT_LOCUS6548</name>
</gene>
<feature type="transmembrane region" description="Helical" evidence="2">
    <location>
        <begin position="178"/>
        <end position="204"/>
    </location>
</feature>
<reference evidence="3 4" key="1">
    <citation type="submission" date="2018-11" db="EMBL/GenBank/DDBJ databases">
        <authorList>
            <consortium name="Pathogen Informatics"/>
        </authorList>
    </citation>
    <scope>NUCLEOTIDE SEQUENCE [LARGE SCALE GENOMIC DNA]</scope>
</reference>
<dbReference type="Proteomes" id="UP000281553">
    <property type="component" value="Unassembled WGS sequence"/>
</dbReference>